<comment type="similarity">
    <text evidence="2">Belongs to the PhoH family.</text>
</comment>
<evidence type="ECO:0000256" key="1">
    <source>
        <dbReference type="ARBA" id="ARBA00004496"/>
    </source>
</evidence>
<accession>A0A7V3YF93</accession>
<keyword evidence="5" id="KW-0067">ATP-binding</keyword>
<dbReference type="InterPro" id="IPR051451">
    <property type="entry name" value="PhoH2-like"/>
</dbReference>
<evidence type="ECO:0000256" key="3">
    <source>
        <dbReference type="ARBA" id="ARBA00022490"/>
    </source>
</evidence>
<protein>
    <recommendedName>
        <fullName evidence="6">PhoH-like protein</fullName>
    </recommendedName>
</protein>
<keyword evidence="4" id="KW-0547">Nucleotide-binding</keyword>
<dbReference type="AlphaFoldDB" id="A0A7V3YF93"/>
<evidence type="ECO:0000256" key="6">
    <source>
        <dbReference type="ARBA" id="ARBA00039970"/>
    </source>
</evidence>
<evidence type="ECO:0000256" key="5">
    <source>
        <dbReference type="ARBA" id="ARBA00022840"/>
    </source>
</evidence>
<sequence>MSAEVSLKNEEFRLVLGSVREAQRFFGFLDANVRVIESVFQVDVNIEGDTIVVRRKGKEDLALVERFLTELVDFLREGAEPTPEDLRRMATSFRETQKVWWKDEETIFVTASHKPIRAKTPGQLQYVRAVRSSDITFCIGPAGTGKTYLAMAMACAALQKKEVARIVLVRPAVEAGESLGYLPGDLKEKIEPYLRPLYDALYEMLSPERFQRYTERGIIEVAPLAYMRGRTLNDSFIVLDEAQNTTSEQMKMFLTRMGFGSKVVVTGDITQVDLPPGKRSGLIVVQEILRDIPGITFVYLTEKDVVRHHLVQKIILAYERFEAHMARR</sequence>
<evidence type="ECO:0000256" key="4">
    <source>
        <dbReference type="ARBA" id="ARBA00022741"/>
    </source>
</evidence>
<dbReference type="PANTHER" id="PTHR30473:SF1">
    <property type="entry name" value="PHOH-LIKE PROTEIN"/>
    <property type="match status" value="1"/>
</dbReference>
<organism evidence="8">
    <name type="scientific">Candidatus Caldatribacterium californiense</name>
    <dbReference type="NCBI Taxonomy" id="1454726"/>
    <lineage>
        <taxon>Bacteria</taxon>
        <taxon>Pseudomonadati</taxon>
        <taxon>Atribacterota</taxon>
        <taxon>Atribacteria</taxon>
        <taxon>Atribacterales</taxon>
        <taxon>Candidatus Caldatribacteriaceae</taxon>
        <taxon>Candidatus Caldatribacterium</taxon>
    </lineage>
</organism>
<dbReference type="Pfam" id="PF02562">
    <property type="entry name" value="PhoH"/>
    <property type="match status" value="1"/>
</dbReference>
<keyword evidence="3" id="KW-0963">Cytoplasm</keyword>
<dbReference type="Gene3D" id="3.40.50.300">
    <property type="entry name" value="P-loop containing nucleotide triphosphate hydrolases"/>
    <property type="match status" value="1"/>
</dbReference>
<comment type="caution">
    <text evidence="8">The sequence shown here is derived from an EMBL/GenBank/DDBJ whole genome shotgun (WGS) entry which is preliminary data.</text>
</comment>
<dbReference type="GO" id="GO:0005524">
    <property type="term" value="F:ATP binding"/>
    <property type="evidence" value="ECO:0007669"/>
    <property type="project" value="UniProtKB-KW"/>
</dbReference>
<dbReference type="InterPro" id="IPR027417">
    <property type="entry name" value="P-loop_NTPase"/>
</dbReference>
<proteinExistence type="inferred from homology"/>
<dbReference type="GO" id="GO:0005829">
    <property type="term" value="C:cytosol"/>
    <property type="evidence" value="ECO:0007669"/>
    <property type="project" value="TreeGrafter"/>
</dbReference>
<evidence type="ECO:0000256" key="2">
    <source>
        <dbReference type="ARBA" id="ARBA00010393"/>
    </source>
</evidence>
<dbReference type="InterPro" id="IPR003714">
    <property type="entry name" value="PhoH"/>
</dbReference>
<reference evidence="8" key="1">
    <citation type="journal article" date="2020" name="mSystems">
        <title>Genome- and Community-Level Interaction Insights into Carbon Utilization and Element Cycling Functions of Hydrothermarchaeota in Hydrothermal Sediment.</title>
        <authorList>
            <person name="Zhou Z."/>
            <person name="Liu Y."/>
            <person name="Xu W."/>
            <person name="Pan J."/>
            <person name="Luo Z.H."/>
            <person name="Li M."/>
        </authorList>
    </citation>
    <scope>NUCLEOTIDE SEQUENCE [LARGE SCALE GENOMIC DNA]</scope>
    <source>
        <strain evidence="8">SpSt-747</strain>
    </source>
</reference>
<comment type="subcellular location">
    <subcellularLocation>
        <location evidence="1">Cytoplasm</location>
    </subcellularLocation>
</comment>
<name>A0A7V3YF93_9BACT</name>
<dbReference type="EMBL" id="DTFV01000031">
    <property type="protein sequence ID" value="HGI29995.1"/>
    <property type="molecule type" value="Genomic_DNA"/>
</dbReference>
<gene>
    <name evidence="8" type="ORF">ENV30_01590</name>
</gene>
<dbReference type="FunFam" id="3.40.50.300:FF:000013">
    <property type="entry name" value="PhoH family ATPase"/>
    <property type="match status" value="1"/>
</dbReference>
<dbReference type="SUPFAM" id="SSF52540">
    <property type="entry name" value="P-loop containing nucleoside triphosphate hydrolases"/>
    <property type="match status" value="1"/>
</dbReference>
<feature type="domain" description="PhoH-like protein" evidence="7">
    <location>
        <begin position="116"/>
        <end position="319"/>
    </location>
</feature>
<evidence type="ECO:0000259" key="7">
    <source>
        <dbReference type="Pfam" id="PF02562"/>
    </source>
</evidence>
<dbReference type="PANTHER" id="PTHR30473">
    <property type="entry name" value="PROTEIN PHOH"/>
    <property type="match status" value="1"/>
</dbReference>
<evidence type="ECO:0000313" key="8">
    <source>
        <dbReference type="EMBL" id="HGI29995.1"/>
    </source>
</evidence>